<proteinExistence type="predicted"/>
<dbReference type="EMBL" id="JBJKBG010000006">
    <property type="protein sequence ID" value="KAL3733320.1"/>
    <property type="molecule type" value="Genomic_DNA"/>
</dbReference>
<evidence type="ECO:0000313" key="2">
    <source>
        <dbReference type="EMBL" id="KAL3733320.1"/>
    </source>
</evidence>
<dbReference type="Pfam" id="PF04751">
    <property type="entry name" value="DarP"/>
    <property type="match status" value="1"/>
</dbReference>
<dbReference type="SUPFAM" id="SSF158710">
    <property type="entry name" value="PSPTO4464-like"/>
    <property type="match status" value="1"/>
</dbReference>
<name>A0ABD3KCK6_EUCGL</name>
<dbReference type="AlphaFoldDB" id="A0ABD3KCK6"/>
<keyword evidence="3" id="KW-1185">Reference proteome</keyword>
<dbReference type="InterPro" id="IPR023153">
    <property type="entry name" value="DarP_sf"/>
</dbReference>
<dbReference type="PANTHER" id="PTHR36898">
    <property type="entry name" value="OSJNBB0026I12.6 PROTEIN"/>
    <property type="match status" value="1"/>
</dbReference>
<accession>A0ABD3KCK6</accession>
<organism evidence="2 3">
    <name type="scientific">Eucalyptus globulus</name>
    <name type="common">Tasmanian blue gum</name>
    <dbReference type="NCBI Taxonomy" id="34317"/>
    <lineage>
        <taxon>Eukaryota</taxon>
        <taxon>Viridiplantae</taxon>
        <taxon>Streptophyta</taxon>
        <taxon>Embryophyta</taxon>
        <taxon>Tracheophyta</taxon>
        <taxon>Spermatophyta</taxon>
        <taxon>Magnoliopsida</taxon>
        <taxon>eudicotyledons</taxon>
        <taxon>Gunneridae</taxon>
        <taxon>Pentapetalae</taxon>
        <taxon>rosids</taxon>
        <taxon>malvids</taxon>
        <taxon>Myrtales</taxon>
        <taxon>Myrtaceae</taxon>
        <taxon>Myrtoideae</taxon>
        <taxon>Eucalypteae</taxon>
        <taxon>Eucalyptus</taxon>
    </lineage>
</organism>
<gene>
    <name evidence="2" type="ORF">ACJRO7_022793</name>
</gene>
<sequence length="272" mass="31173">MKREPSSTIDISFALWSNSRAHRCLFQTVWSLRHSATSITGRTGSNSPIARHRTIPREDDGSDCDAENGLNQREREARPRRPLGHGACFLFPFPNQGHPQILLGKKDVSWRRQWLLWSQAALDAQMLAKMFDDLSRRLGPDVREGKRTSGPPGYSKLRALSVSEVWFGEDDDEGEEDFEQEQEEECREYSSIASRWFDGLISKGIQMANEVFSIHTIDFDRQELRKLVWRVQSTQEQPAKNKREASIALLRAQKSSTCFLRSLARQLCCSNT</sequence>
<evidence type="ECO:0000256" key="1">
    <source>
        <dbReference type="SAM" id="MobiDB-lite"/>
    </source>
</evidence>
<comment type="caution">
    <text evidence="2">The sequence shown here is derived from an EMBL/GenBank/DDBJ whole genome shotgun (WGS) entry which is preliminary data.</text>
</comment>
<evidence type="ECO:0000313" key="3">
    <source>
        <dbReference type="Proteomes" id="UP001634007"/>
    </source>
</evidence>
<protein>
    <submittedName>
        <fullName evidence="2">Uncharacterized protein</fullName>
    </submittedName>
</protein>
<dbReference type="PANTHER" id="PTHR36898:SF1">
    <property type="entry name" value="OS04G0250700 PROTEIN"/>
    <property type="match status" value="1"/>
</dbReference>
<reference evidence="2 3" key="1">
    <citation type="submission" date="2024-11" db="EMBL/GenBank/DDBJ databases">
        <title>Chromosome-level genome assembly of Eucalyptus globulus Labill. provides insights into its genome evolution.</title>
        <authorList>
            <person name="Li X."/>
        </authorList>
    </citation>
    <scope>NUCLEOTIDE SEQUENCE [LARGE SCALE GENOMIC DNA]</scope>
    <source>
        <strain evidence="2">CL2024</strain>
        <tissue evidence="2">Fresh tender leaves</tissue>
    </source>
</reference>
<feature type="region of interest" description="Disordered" evidence="1">
    <location>
        <begin position="40"/>
        <end position="78"/>
    </location>
</feature>
<dbReference type="Proteomes" id="UP001634007">
    <property type="component" value="Unassembled WGS sequence"/>
</dbReference>
<dbReference type="InterPro" id="IPR006839">
    <property type="entry name" value="DarP"/>
</dbReference>